<evidence type="ECO:0000256" key="5">
    <source>
        <dbReference type="ARBA" id="ARBA00022679"/>
    </source>
</evidence>
<keyword evidence="5 10" id="KW-0808">Transferase</keyword>
<dbReference type="RefSeq" id="WP_012590643.1">
    <property type="nucleotide sequence ID" value="NC_011666.1"/>
</dbReference>
<protein>
    <recommendedName>
        <fullName evidence="3 6">3-methyl-2-oxobutanoate hydroxymethyltransferase</fullName>
        <ecNumber evidence="3 6">2.1.2.11</ecNumber>
    </recommendedName>
</protein>
<dbReference type="Pfam" id="PF02548">
    <property type="entry name" value="Pantoate_transf"/>
    <property type="match status" value="1"/>
</dbReference>
<dbReference type="HOGENOM" id="CLU_036645_1_0_5"/>
<reference evidence="10 11" key="1">
    <citation type="journal article" date="2010" name="J. Bacteriol.">
        <title>Complete genome sequence of the aerobic facultative methanotroph Methylocella silvestris BL2.</title>
        <authorList>
            <person name="Chen Y."/>
            <person name="Crombie A."/>
            <person name="Rahman M.T."/>
            <person name="Dedysh S.N."/>
            <person name="Liesack W."/>
            <person name="Stott M.B."/>
            <person name="Alam M."/>
            <person name="Theisen A.R."/>
            <person name="Murrell J.C."/>
            <person name="Dunfield P.F."/>
        </authorList>
    </citation>
    <scope>NUCLEOTIDE SEQUENCE [LARGE SCALE GENOMIC DNA]</scope>
    <source>
        <strain evidence="11">DSM 15510 / CIP 108128 / LMG 27833 / NCIMB 13906 / BL2</strain>
    </source>
</reference>
<gene>
    <name evidence="10" type="ordered locus">Msil_1625</name>
</gene>
<feature type="binding site" evidence="9">
    <location>
        <position position="112"/>
    </location>
    <ligand>
        <name>Mg(2+)</name>
        <dbReference type="ChEBI" id="CHEBI:18420"/>
    </ligand>
</feature>
<dbReference type="PANTHER" id="PTHR20881:SF0">
    <property type="entry name" value="3-METHYL-2-OXOBUTANOATE HYDROXYMETHYLTRANSFERASE"/>
    <property type="match status" value="1"/>
</dbReference>
<evidence type="ECO:0000256" key="2">
    <source>
        <dbReference type="ARBA" id="ARBA00011424"/>
    </source>
</evidence>
<dbReference type="GO" id="GO:0008168">
    <property type="term" value="F:methyltransferase activity"/>
    <property type="evidence" value="ECO:0007669"/>
    <property type="project" value="UniProtKB-KW"/>
</dbReference>
<comment type="similarity">
    <text evidence="1">Belongs to the PanB family.</text>
</comment>
<evidence type="ECO:0000256" key="4">
    <source>
        <dbReference type="ARBA" id="ARBA00022655"/>
    </source>
</evidence>
<evidence type="ECO:0000256" key="8">
    <source>
        <dbReference type="PIRSR" id="PIRSR000388-2"/>
    </source>
</evidence>
<dbReference type="AlphaFoldDB" id="B8EK33"/>
<keyword evidence="11" id="KW-1185">Reference proteome</keyword>
<keyword evidence="10" id="KW-0489">Methyltransferase</keyword>
<dbReference type="GO" id="GO:0015940">
    <property type="term" value="P:pantothenate biosynthetic process"/>
    <property type="evidence" value="ECO:0007669"/>
    <property type="project" value="UniProtKB-UniRule"/>
</dbReference>
<dbReference type="InterPro" id="IPR040442">
    <property type="entry name" value="Pyrv_kinase-like_dom_sf"/>
</dbReference>
<dbReference type="PIRSF" id="PIRSF000388">
    <property type="entry name" value="Pantoate_hydroxy_MeTrfase"/>
    <property type="match status" value="1"/>
</dbReference>
<evidence type="ECO:0000313" key="11">
    <source>
        <dbReference type="Proteomes" id="UP000002257"/>
    </source>
</evidence>
<keyword evidence="4" id="KW-0566">Pantothenate biosynthesis</keyword>
<dbReference type="GO" id="GO:0032259">
    <property type="term" value="P:methylation"/>
    <property type="evidence" value="ECO:0007669"/>
    <property type="project" value="UniProtKB-KW"/>
</dbReference>
<dbReference type="SUPFAM" id="SSF51621">
    <property type="entry name" value="Phosphoenolpyruvate/pyruvate domain"/>
    <property type="match status" value="1"/>
</dbReference>
<dbReference type="STRING" id="395965.Msil_1625"/>
<dbReference type="InterPro" id="IPR015813">
    <property type="entry name" value="Pyrv/PenolPyrv_kinase-like_dom"/>
</dbReference>
<dbReference type="GO" id="GO:0003864">
    <property type="term" value="F:3-methyl-2-oxobutanoate hydroxymethyltransferase activity"/>
    <property type="evidence" value="ECO:0007669"/>
    <property type="project" value="UniProtKB-UniRule"/>
</dbReference>
<feature type="binding site" evidence="9">
    <location>
        <position position="43"/>
    </location>
    <ligand>
        <name>Mg(2+)</name>
        <dbReference type="ChEBI" id="CHEBI:18420"/>
    </ligand>
</feature>
<evidence type="ECO:0000256" key="3">
    <source>
        <dbReference type="ARBA" id="ARBA00012618"/>
    </source>
</evidence>
<sequence>MNKSARFFEMKRRGEPIAVLTAYDAPTARAEAEAGVDVILVGDSVGANVLGYASEREVTLADMRHHVAAARRGAPDAVIIGDLPFETYGGPEIAIASARALIGAGADIVKFEGADVAVLKALTDAGIEVCCHLGLEPQTHADKRLKGRSAQDAARLLADAIRLDEAGMKMLVLEMIPEEVAAEITRAVRAPTIGIGAGRRTDGQVLVITDVLGFGARNFRHNRRYQEVGRLMRETAAAYVRDVHDGGFPAEENLVHMTPEELDLFMAARAHV</sequence>
<evidence type="ECO:0000256" key="7">
    <source>
        <dbReference type="PIRSR" id="PIRSR000388-1"/>
    </source>
</evidence>
<feature type="binding site" evidence="8">
    <location>
        <begin position="43"/>
        <end position="44"/>
    </location>
    <ligand>
        <name>3-methyl-2-oxobutanoate</name>
        <dbReference type="ChEBI" id="CHEBI:11851"/>
    </ligand>
</feature>
<feature type="binding site" evidence="8">
    <location>
        <position position="110"/>
    </location>
    <ligand>
        <name>3-methyl-2-oxobutanoate</name>
        <dbReference type="ChEBI" id="CHEBI:11851"/>
    </ligand>
</feature>
<evidence type="ECO:0000256" key="1">
    <source>
        <dbReference type="ARBA" id="ARBA00008676"/>
    </source>
</evidence>
<dbReference type="EMBL" id="CP001280">
    <property type="protein sequence ID" value="ACK50573.1"/>
    <property type="molecule type" value="Genomic_DNA"/>
</dbReference>
<dbReference type="NCBIfam" id="TIGR00222">
    <property type="entry name" value="panB"/>
    <property type="match status" value="1"/>
</dbReference>
<dbReference type="GO" id="GO:0000287">
    <property type="term" value="F:magnesium ion binding"/>
    <property type="evidence" value="ECO:0007669"/>
    <property type="project" value="TreeGrafter"/>
</dbReference>
<accession>B8EK33</accession>
<evidence type="ECO:0000313" key="10">
    <source>
        <dbReference type="EMBL" id="ACK50573.1"/>
    </source>
</evidence>
<dbReference type="Gene3D" id="3.20.20.60">
    <property type="entry name" value="Phosphoenolpyruvate-binding domains"/>
    <property type="match status" value="1"/>
</dbReference>
<feature type="binding site" evidence="9">
    <location>
        <position position="82"/>
    </location>
    <ligand>
        <name>Mg(2+)</name>
        <dbReference type="ChEBI" id="CHEBI:18420"/>
    </ligand>
</feature>
<dbReference type="GO" id="GO:0005737">
    <property type="term" value="C:cytoplasm"/>
    <property type="evidence" value="ECO:0007669"/>
    <property type="project" value="TreeGrafter"/>
</dbReference>
<keyword evidence="9" id="KW-0479">Metal-binding</keyword>
<dbReference type="KEGG" id="msl:Msil_1625"/>
<evidence type="ECO:0000256" key="6">
    <source>
        <dbReference type="NCBIfam" id="TIGR00222"/>
    </source>
</evidence>
<dbReference type="eggNOG" id="COG0413">
    <property type="taxonomic scope" value="Bacteria"/>
</dbReference>
<dbReference type="InterPro" id="IPR003700">
    <property type="entry name" value="Pantoate_hydroxy_MeTrfase"/>
</dbReference>
<name>B8EK33_METSB</name>
<feature type="binding site" evidence="8">
    <location>
        <position position="82"/>
    </location>
    <ligand>
        <name>3-methyl-2-oxobutanoate</name>
        <dbReference type="ChEBI" id="CHEBI:11851"/>
    </ligand>
</feature>
<keyword evidence="9" id="KW-0460">Magnesium</keyword>
<comment type="cofactor">
    <cofactor evidence="9">
        <name>Mg(2+)</name>
        <dbReference type="ChEBI" id="CHEBI:18420"/>
    </cofactor>
    <text evidence="9">Binds 1 Mg(2+) ion per subunit.</text>
</comment>
<dbReference type="Proteomes" id="UP000002257">
    <property type="component" value="Chromosome"/>
</dbReference>
<dbReference type="CDD" id="cd06557">
    <property type="entry name" value="KPHMT-like"/>
    <property type="match status" value="1"/>
</dbReference>
<comment type="subunit">
    <text evidence="2">Homodecamer; pentamer of dimers.</text>
</comment>
<proteinExistence type="inferred from homology"/>
<dbReference type="EC" id="2.1.2.11" evidence="3 6"/>
<organism evidence="10 11">
    <name type="scientific">Methylocella silvestris (strain DSM 15510 / CIP 108128 / LMG 27833 / NCIMB 13906 / BL2)</name>
    <dbReference type="NCBI Taxonomy" id="395965"/>
    <lineage>
        <taxon>Bacteria</taxon>
        <taxon>Pseudomonadati</taxon>
        <taxon>Pseudomonadota</taxon>
        <taxon>Alphaproteobacteria</taxon>
        <taxon>Hyphomicrobiales</taxon>
        <taxon>Beijerinckiaceae</taxon>
        <taxon>Methylocella</taxon>
    </lineage>
</organism>
<evidence type="ECO:0000256" key="9">
    <source>
        <dbReference type="PIRSR" id="PIRSR000388-3"/>
    </source>
</evidence>
<dbReference type="PANTHER" id="PTHR20881">
    <property type="entry name" value="3-METHYL-2-OXOBUTANOATE HYDROXYMETHYLTRANSFERASE"/>
    <property type="match status" value="1"/>
</dbReference>
<feature type="active site" description="Proton acceptor" evidence="7">
    <location>
        <position position="174"/>
    </location>
</feature>